<dbReference type="InterPro" id="IPR024035">
    <property type="entry name" value="MSMEG_0567_GNAT"/>
</dbReference>
<feature type="domain" description="N-acetyltransferase" evidence="1">
    <location>
        <begin position="19"/>
        <end position="174"/>
    </location>
</feature>
<dbReference type="RefSeq" id="WP_094844844.1">
    <property type="nucleotide sequence ID" value="NZ_NEVS01000004.1"/>
</dbReference>
<dbReference type="AlphaFoldDB" id="A0A261UNX2"/>
<dbReference type="Gene3D" id="3.40.630.30">
    <property type="match status" value="1"/>
</dbReference>
<evidence type="ECO:0000259" key="1">
    <source>
        <dbReference type="PROSITE" id="PS51186"/>
    </source>
</evidence>
<sequence>MAFASTVSDLPCDFRPVEFRIKHATQAWERAGAFQLRRDVFCEEQGIFDGDDRDAIDGHAHLLVALACVGGMPEEVAGTVRIHLDDRGRWWGSRLAVRGDFRRHGSLGAALIRLAVCSASAIGCHTFLAHVQRQNVPLFRRLHWRALEDVALRGRPHTLMRADLDAYPPFHDMSVGFVVRGRH</sequence>
<keyword evidence="2" id="KW-0808">Transferase</keyword>
<dbReference type="InterPro" id="IPR016181">
    <property type="entry name" value="Acyl_CoA_acyltransferase"/>
</dbReference>
<comment type="caution">
    <text evidence="2">The sequence shown here is derived from an EMBL/GenBank/DDBJ whole genome shotgun (WGS) entry which is preliminary data.</text>
</comment>
<gene>
    <name evidence="2" type="ORF">CAL28_25045</name>
</gene>
<dbReference type="CDD" id="cd04301">
    <property type="entry name" value="NAT_SF"/>
    <property type="match status" value="1"/>
</dbReference>
<dbReference type="Proteomes" id="UP000215767">
    <property type="component" value="Unassembled WGS sequence"/>
</dbReference>
<dbReference type="SUPFAM" id="SSF55729">
    <property type="entry name" value="Acyl-CoA N-acyltransferases (Nat)"/>
    <property type="match status" value="1"/>
</dbReference>
<dbReference type="OrthoDB" id="9796171at2"/>
<dbReference type="NCBIfam" id="TIGR04045">
    <property type="entry name" value="MSMEG_0567_GNAT"/>
    <property type="match status" value="1"/>
</dbReference>
<proteinExistence type="predicted"/>
<organism evidence="2 3">
    <name type="scientific">Bordetella genomosp. 11</name>
    <dbReference type="NCBI Taxonomy" id="1416808"/>
    <lineage>
        <taxon>Bacteria</taxon>
        <taxon>Pseudomonadati</taxon>
        <taxon>Pseudomonadota</taxon>
        <taxon>Betaproteobacteria</taxon>
        <taxon>Burkholderiales</taxon>
        <taxon>Alcaligenaceae</taxon>
        <taxon>Bordetella</taxon>
    </lineage>
</organism>
<evidence type="ECO:0000313" key="2">
    <source>
        <dbReference type="EMBL" id="OZI63576.1"/>
    </source>
</evidence>
<name>A0A261UNX2_9BORD</name>
<dbReference type="GO" id="GO:0016747">
    <property type="term" value="F:acyltransferase activity, transferring groups other than amino-acyl groups"/>
    <property type="evidence" value="ECO:0007669"/>
    <property type="project" value="InterPro"/>
</dbReference>
<reference evidence="3" key="1">
    <citation type="submission" date="2017-05" db="EMBL/GenBank/DDBJ databases">
        <title>Complete and WGS of Bordetella genogroups.</title>
        <authorList>
            <person name="Spilker T."/>
            <person name="Lipuma J."/>
        </authorList>
    </citation>
    <scope>NUCLEOTIDE SEQUENCE [LARGE SCALE GENOMIC DNA]</scope>
    <source>
        <strain evidence="3">AU8856</strain>
    </source>
</reference>
<keyword evidence="3" id="KW-1185">Reference proteome</keyword>
<evidence type="ECO:0000313" key="3">
    <source>
        <dbReference type="Proteomes" id="UP000215767"/>
    </source>
</evidence>
<protein>
    <submittedName>
        <fullName evidence="2">Histone acetyltransferase</fullName>
    </submittedName>
</protein>
<dbReference type="EMBL" id="NEVS01000004">
    <property type="protein sequence ID" value="OZI63576.1"/>
    <property type="molecule type" value="Genomic_DNA"/>
</dbReference>
<accession>A0A261UNX2</accession>
<dbReference type="PROSITE" id="PS51186">
    <property type="entry name" value="GNAT"/>
    <property type="match status" value="1"/>
</dbReference>
<dbReference type="Pfam" id="PF00583">
    <property type="entry name" value="Acetyltransf_1"/>
    <property type="match status" value="1"/>
</dbReference>
<dbReference type="InterPro" id="IPR000182">
    <property type="entry name" value="GNAT_dom"/>
</dbReference>